<evidence type="ECO:0000313" key="1">
    <source>
        <dbReference type="EMBL" id="TGL93283.1"/>
    </source>
</evidence>
<evidence type="ECO:0008006" key="3">
    <source>
        <dbReference type="Google" id="ProtNLM"/>
    </source>
</evidence>
<protein>
    <recommendedName>
        <fullName evidence="3">DUF4375 domain-containing protein</fullName>
    </recommendedName>
</protein>
<dbReference type="Proteomes" id="UP000298429">
    <property type="component" value="Unassembled WGS sequence"/>
</dbReference>
<dbReference type="OrthoDB" id="342722at2"/>
<accession>A0A5F2AYD5</accession>
<dbReference type="RefSeq" id="WP_135672250.1">
    <property type="nucleotide sequence ID" value="NZ_RQGN01000099.1"/>
</dbReference>
<evidence type="ECO:0000313" key="2">
    <source>
        <dbReference type="Proteomes" id="UP000298429"/>
    </source>
</evidence>
<dbReference type="AlphaFoldDB" id="A0A5F2AYD5"/>
<name>A0A5F2AYD5_9LEPT</name>
<dbReference type="EMBL" id="RQGN01000099">
    <property type="protein sequence ID" value="TGL93283.1"/>
    <property type="molecule type" value="Genomic_DNA"/>
</dbReference>
<gene>
    <name evidence="1" type="ORF">EHQ76_18015</name>
</gene>
<sequence length="218" mass="25697">MEFDPKILREIIDGFITESATFFPAWEESTNAERPFQAERNFYSHAVKRREFQEPILSYVRKIIDHNRNGSILWSSEEEHAGTHAVMALALFDKTYIKEYIDFLRTNDLDHEVYQSDDIQELIERWGWCEEILSLAAARSFRGQFGSDQLGEMLSDGLEEYLTETDSIESFVERICEELRNDSTIHKEEYEEWIAIVSDTFEESQKSVQRTMKQKLQV</sequence>
<organism evidence="1 2">
    <name type="scientific">Leptospira barantonii</name>
    <dbReference type="NCBI Taxonomy" id="2023184"/>
    <lineage>
        <taxon>Bacteria</taxon>
        <taxon>Pseudomonadati</taxon>
        <taxon>Spirochaetota</taxon>
        <taxon>Spirochaetia</taxon>
        <taxon>Leptospirales</taxon>
        <taxon>Leptospiraceae</taxon>
        <taxon>Leptospira</taxon>
    </lineage>
</organism>
<comment type="caution">
    <text evidence="1">The sequence shown here is derived from an EMBL/GenBank/DDBJ whole genome shotgun (WGS) entry which is preliminary data.</text>
</comment>
<reference evidence="1 2" key="1">
    <citation type="journal article" date="2019" name="PLoS Negl. Trop. Dis.">
        <title>Revisiting the worldwide diversity of Leptospira species in the environment.</title>
        <authorList>
            <person name="Vincent A.T."/>
            <person name="Schiettekatte O."/>
            <person name="Bourhy P."/>
            <person name="Veyrier F.J."/>
            <person name="Picardeau M."/>
        </authorList>
    </citation>
    <scope>NUCLEOTIDE SEQUENCE [LARGE SCALE GENOMIC DNA]</scope>
    <source>
        <strain evidence="1 2">201702444</strain>
    </source>
</reference>
<proteinExistence type="predicted"/>